<protein>
    <recommendedName>
        <fullName evidence="1">Carrier domain-containing protein</fullName>
    </recommendedName>
</protein>
<feature type="domain" description="Carrier" evidence="1">
    <location>
        <begin position="3"/>
        <end position="85"/>
    </location>
</feature>
<evidence type="ECO:0000313" key="2">
    <source>
        <dbReference type="EMBL" id="MBK7423418.1"/>
    </source>
</evidence>
<dbReference type="PROSITE" id="PS50075">
    <property type="entry name" value="CARRIER"/>
    <property type="match status" value="1"/>
</dbReference>
<accession>A0A9D7FCM4</accession>
<dbReference type="AlphaFoldDB" id="A0A9D7FCM4"/>
<comment type="caution">
    <text evidence="2">The sequence shown here is derived from an EMBL/GenBank/DDBJ whole genome shotgun (WGS) entry which is preliminary data.</text>
</comment>
<dbReference type="Gene3D" id="1.10.1200.10">
    <property type="entry name" value="ACP-like"/>
    <property type="match status" value="1"/>
</dbReference>
<name>A0A9D7FCM4_9RHOO</name>
<dbReference type="SUPFAM" id="SSF47336">
    <property type="entry name" value="ACP-like"/>
    <property type="match status" value="1"/>
</dbReference>
<evidence type="ECO:0000259" key="1">
    <source>
        <dbReference type="PROSITE" id="PS50075"/>
    </source>
</evidence>
<dbReference type="EMBL" id="JADJNC010000014">
    <property type="protein sequence ID" value="MBK7423418.1"/>
    <property type="molecule type" value="Genomic_DNA"/>
</dbReference>
<dbReference type="InterPro" id="IPR036736">
    <property type="entry name" value="ACP-like_sf"/>
</dbReference>
<gene>
    <name evidence="2" type="ORF">IPJ48_10155</name>
</gene>
<dbReference type="Proteomes" id="UP000886602">
    <property type="component" value="Unassembled WGS sequence"/>
</dbReference>
<dbReference type="Pfam" id="PF00550">
    <property type="entry name" value="PP-binding"/>
    <property type="match status" value="1"/>
</dbReference>
<sequence>MSADRPQRLQDLIAFLRTIQKPTKRIESVGVDDSLFASGLVDSLAIIQIVLYLETTYGIDFAASGMDPERLGTMTSILDLIEETRQ</sequence>
<organism evidence="2 3">
    <name type="scientific">Candidatus Propionivibrio dominans</name>
    <dbReference type="NCBI Taxonomy" id="2954373"/>
    <lineage>
        <taxon>Bacteria</taxon>
        <taxon>Pseudomonadati</taxon>
        <taxon>Pseudomonadota</taxon>
        <taxon>Betaproteobacteria</taxon>
        <taxon>Rhodocyclales</taxon>
        <taxon>Rhodocyclaceae</taxon>
        <taxon>Propionivibrio</taxon>
    </lineage>
</organism>
<dbReference type="InterPro" id="IPR009081">
    <property type="entry name" value="PP-bd_ACP"/>
</dbReference>
<reference evidence="2" key="1">
    <citation type="submission" date="2020-10" db="EMBL/GenBank/DDBJ databases">
        <title>Connecting structure to function with the recovery of over 1000 high-quality activated sludge metagenome-assembled genomes encoding full-length rRNA genes using long-read sequencing.</title>
        <authorList>
            <person name="Singleton C.M."/>
            <person name="Petriglieri F."/>
            <person name="Kristensen J.M."/>
            <person name="Kirkegaard R.H."/>
            <person name="Michaelsen T.Y."/>
            <person name="Andersen M.H."/>
            <person name="Karst S.M."/>
            <person name="Dueholm M.S."/>
            <person name="Nielsen P.H."/>
            <person name="Albertsen M."/>
        </authorList>
    </citation>
    <scope>NUCLEOTIDE SEQUENCE</scope>
    <source>
        <strain evidence="2">EsbW_18-Q3-R4-48_MAXAC.044</strain>
    </source>
</reference>
<evidence type="ECO:0000313" key="3">
    <source>
        <dbReference type="Proteomes" id="UP000886602"/>
    </source>
</evidence>
<proteinExistence type="predicted"/>